<dbReference type="Proteomes" id="UP001595843">
    <property type="component" value="Unassembled WGS sequence"/>
</dbReference>
<comment type="similarity">
    <text evidence="1">Belongs to the ArsC family.</text>
</comment>
<keyword evidence="3" id="KW-1185">Reference proteome</keyword>
<dbReference type="PANTHER" id="PTHR30041">
    <property type="entry name" value="ARSENATE REDUCTASE"/>
    <property type="match status" value="1"/>
</dbReference>
<comment type="caution">
    <text evidence="2">The sequence shown here is derived from an EMBL/GenBank/DDBJ whole genome shotgun (WGS) entry which is preliminary data.</text>
</comment>
<evidence type="ECO:0000313" key="2">
    <source>
        <dbReference type="EMBL" id="MFC4076386.1"/>
    </source>
</evidence>
<gene>
    <name evidence="2" type="ORF">ACFOUO_06125</name>
</gene>
<dbReference type="CDD" id="cd03036">
    <property type="entry name" value="ArsC_like"/>
    <property type="match status" value="1"/>
</dbReference>
<sequence length="121" mass="14048">MRHLTVYLYPACGTCKKAKKYLEQHGIPFEEKHIVKEPPSKDELKGFVVKSGLPLQKFFNISGKKYRELNLKERLKTMDDEEKLELLASDGMLIKRPIATDGDQVTVGFKEETFDDTWRNE</sequence>
<dbReference type="InterPro" id="IPR036249">
    <property type="entry name" value="Thioredoxin-like_sf"/>
</dbReference>
<dbReference type="SUPFAM" id="SSF52833">
    <property type="entry name" value="Thioredoxin-like"/>
    <property type="match status" value="1"/>
</dbReference>
<name>A0ABV8JBU5_9BACL</name>
<dbReference type="PANTHER" id="PTHR30041:SF8">
    <property type="entry name" value="PROTEIN YFFB"/>
    <property type="match status" value="1"/>
</dbReference>
<dbReference type="InterPro" id="IPR006504">
    <property type="entry name" value="Tscrpt_reg_Spx/MgsR"/>
</dbReference>
<evidence type="ECO:0000313" key="3">
    <source>
        <dbReference type="Proteomes" id="UP001595843"/>
    </source>
</evidence>
<dbReference type="PROSITE" id="PS51354">
    <property type="entry name" value="GLUTAREDOXIN_2"/>
    <property type="match status" value="1"/>
</dbReference>
<dbReference type="InterPro" id="IPR006660">
    <property type="entry name" value="Arsenate_reductase-like"/>
</dbReference>
<dbReference type="EMBL" id="JBHSAP010000007">
    <property type="protein sequence ID" value="MFC4076386.1"/>
    <property type="molecule type" value="Genomic_DNA"/>
</dbReference>
<evidence type="ECO:0000256" key="1">
    <source>
        <dbReference type="PROSITE-ProRule" id="PRU01282"/>
    </source>
</evidence>
<protein>
    <submittedName>
        <fullName evidence="2">Arsenate reductase family protein</fullName>
    </submittedName>
</protein>
<accession>A0ABV8JBU5</accession>
<dbReference type="RefSeq" id="WP_380703185.1">
    <property type="nucleotide sequence ID" value="NZ_JBHSAP010000007.1"/>
</dbReference>
<dbReference type="PROSITE" id="PS51353">
    <property type="entry name" value="ARSC"/>
    <property type="match status" value="1"/>
</dbReference>
<proteinExistence type="inferred from homology"/>
<dbReference type="Gene3D" id="3.40.30.10">
    <property type="entry name" value="Glutaredoxin"/>
    <property type="match status" value="1"/>
</dbReference>
<reference evidence="3" key="1">
    <citation type="journal article" date="2019" name="Int. J. Syst. Evol. Microbiol.">
        <title>The Global Catalogue of Microorganisms (GCM) 10K type strain sequencing project: providing services to taxonomists for standard genome sequencing and annotation.</title>
        <authorList>
            <consortium name="The Broad Institute Genomics Platform"/>
            <consortium name="The Broad Institute Genome Sequencing Center for Infectious Disease"/>
            <person name="Wu L."/>
            <person name="Ma J."/>
        </authorList>
    </citation>
    <scope>NUCLEOTIDE SEQUENCE [LARGE SCALE GENOMIC DNA]</scope>
    <source>
        <strain evidence="3">IBRC-M 10813</strain>
    </source>
</reference>
<organism evidence="2 3">
    <name type="scientific">Salinithrix halophila</name>
    <dbReference type="NCBI Taxonomy" id="1485204"/>
    <lineage>
        <taxon>Bacteria</taxon>
        <taxon>Bacillati</taxon>
        <taxon>Bacillota</taxon>
        <taxon>Bacilli</taxon>
        <taxon>Bacillales</taxon>
        <taxon>Thermoactinomycetaceae</taxon>
        <taxon>Salinithrix</taxon>
    </lineage>
</organism>
<dbReference type="NCBIfam" id="TIGR01617">
    <property type="entry name" value="arsC_related"/>
    <property type="match status" value="1"/>
</dbReference>
<dbReference type="Pfam" id="PF03960">
    <property type="entry name" value="ArsC"/>
    <property type="match status" value="1"/>
</dbReference>